<feature type="domain" description="NADH:flavin oxidoreductase/NADH oxidase N-terminal" evidence="3">
    <location>
        <begin position="3"/>
        <end position="337"/>
    </location>
</feature>
<reference evidence="4" key="1">
    <citation type="submission" date="2023-12" db="EMBL/GenBank/DDBJ databases">
        <title>Fervidustalea candida gen. nov., sp. nov., a novel member of the family Paenibacillaceae isolated from a geothermal area.</title>
        <authorList>
            <person name="Li W.-J."/>
            <person name="Jiao J.-Y."/>
            <person name="Chen Y."/>
        </authorList>
    </citation>
    <scope>NUCLEOTIDE SEQUENCE</scope>
    <source>
        <strain evidence="4">SYSU GA230002</strain>
    </source>
</reference>
<dbReference type="SUPFAM" id="SSF51395">
    <property type="entry name" value="FMN-linked oxidoreductases"/>
    <property type="match status" value="1"/>
</dbReference>
<dbReference type="EMBL" id="JAYJLD010000010">
    <property type="protein sequence ID" value="MEB3101772.1"/>
    <property type="molecule type" value="Genomic_DNA"/>
</dbReference>
<keyword evidence="1" id="KW-0285">Flavoprotein</keyword>
<protein>
    <submittedName>
        <fullName evidence="4">NADH:flavin oxidoreductase</fullName>
    </submittedName>
</protein>
<dbReference type="PANTHER" id="PTHR43656:SF2">
    <property type="entry name" value="BINDING OXIDOREDUCTASE, PUTATIVE (AFU_ORTHOLOGUE AFUA_2G08260)-RELATED"/>
    <property type="match status" value="1"/>
</dbReference>
<evidence type="ECO:0000256" key="1">
    <source>
        <dbReference type="ARBA" id="ARBA00022630"/>
    </source>
</evidence>
<dbReference type="RefSeq" id="WP_371753890.1">
    <property type="nucleotide sequence ID" value="NZ_JAYJLD010000010.1"/>
</dbReference>
<organism evidence="4 5">
    <name type="scientific">Ferviditalea candida</name>
    <dbReference type="NCBI Taxonomy" id="3108399"/>
    <lineage>
        <taxon>Bacteria</taxon>
        <taxon>Bacillati</taxon>
        <taxon>Bacillota</taxon>
        <taxon>Bacilli</taxon>
        <taxon>Bacillales</taxon>
        <taxon>Paenibacillaceae</taxon>
        <taxon>Ferviditalea</taxon>
    </lineage>
</organism>
<proteinExistence type="predicted"/>
<evidence type="ECO:0000256" key="2">
    <source>
        <dbReference type="ARBA" id="ARBA00023002"/>
    </source>
</evidence>
<dbReference type="Proteomes" id="UP001310386">
    <property type="component" value="Unassembled WGS sequence"/>
</dbReference>
<keyword evidence="5" id="KW-1185">Reference proteome</keyword>
<name>A0ABU5ZH00_9BACL</name>
<dbReference type="Gene3D" id="3.20.20.70">
    <property type="entry name" value="Aldolase class I"/>
    <property type="match status" value="1"/>
</dbReference>
<evidence type="ECO:0000313" key="4">
    <source>
        <dbReference type="EMBL" id="MEB3101772.1"/>
    </source>
</evidence>
<sequence length="359" mass="39355">MEQLFSPVQLGNLKLKNRIALAPMTRVSAAEDGSVTERMIRYYLRFVQGGFGLIITEGTYIDESRSQGYLYQPGLTSREHIESWRRLTEAVHHGGARIFSQIMHAGALSQGNRFTAVSVAPSAVQPKGEQLAMYRGAGAYRLPREITGAEIQEVIGSFAAAAVHAREAGFDGVEIHGANGYILDEFLTDYTNRRTDEYGGSTENRVRLSAEVVQRIREAVGPEYPVGIRISQAKVNDYEHKWQDGESDAEIIFSRLAQAGADFIHVTEYDAALPAFGTGSSLAALAKKYGRVPVIANGNLEDPLKADALLAKGEADLVSLGKGALANRDWPNRALQGEPIRPFTPEIFQPYADIKDEEL</sequence>
<dbReference type="InterPro" id="IPR001155">
    <property type="entry name" value="OxRdtase_FMN_N"/>
</dbReference>
<dbReference type="CDD" id="cd02803">
    <property type="entry name" value="OYE_like_FMN_family"/>
    <property type="match status" value="1"/>
</dbReference>
<gene>
    <name evidence="4" type="ORF">VF724_08860</name>
</gene>
<keyword evidence="2" id="KW-0560">Oxidoreductase</keyword>
<dbReference type="InterPro" id="IPR013785">
    <property type="entry name" value="Aldolase_TIM"/>
</dbReference>
<dbReference type="InterPro" id="IPR051799">
    <property type="entry name" value="NADH_flavin_oxidoreductase"/>
</dbReference>
<dbReference type="Pfam" id="PF00724">
    <property type="entry name" value="Oxidored_FMN"/>
    <property type="match status" value="1"/>
</dbReference>
<accession>A0ABU5ZH00</accession>
<dbReference type="PANTHER" id="PTHR43656">
    <property type="entry name" value="BINDING OXIDOREDUCTASE, PUTATIVE (AFU_ORTHOLOGUE AFUA_2G08260)-RELATED"/>
    <property type="match status" value="1"/>
</dbReference>
<evidence type="ECO:0000259" key="3">
    <source>
        <dbReference type="Pfam" id="PF00724"/>
    </source>
</evidence>
<comment type="caution">
    <text evidence="4">The sequence shown here is derived from an EMBL/GenBank/DDBJ whole genome shotgun (WGS) entry which is preliminary data.</text>
</comment>
<evidence type="ECO:0000313" key="5">
    <source>
        <dbReference type="Proteomes" id="UP001310386"/>
    </source>
</evidence>